<keyword evidence="3" id="KW-1185">Reference proteome</keyword>
<accession>A0A7R9KHE5</accession>
<reference evidence="2" key="1">
    <citation type="submission" date="2020-11" db="EMBL/GenBank/DDBJ databases">
        <authorList>
            <person name="Tran Van P."/>
        </authorList>
    </citation>
    <scope>NUCLEOTIDE SEQUENCE</scope>
</reference>
<proteinExistence type="predicted"/>
<dbReference type="Proteomes" id="UP000759131">
    <property type="component" value="Unassembled WGS sequence"/>
</dbReference>
<evidence type="ECO:0000313" key="3">
    <source>
        <dbReference type="Proteomes" id="UP000759131"/>
    </source>
</evidence>
<evidence type="ECO:0000313" key="2">
    <source>
        <dbReference type="EMBL" id="CAD7623158.1"/>
    </source>
</evidence>
<gene>
    <name evidence="2" type="ORF">OSB1V03_LOCUS3618</name>
</gene>
<name>A0A7R9KHE5_9ACAR</name>
<protein>
    <submittedName>
        <fullName evidence="2">Uncharacterized protein</fullName>
    </submittedName>
</protein>
<feature type="compositionally biased region" description="Basic and acidic residues" evidence="1">
    <location>
        <begin position="79"/>
        <end position="89"/>
    </location>
</feature>
<sequence length="89" mass="9732">MEVVVVVYMIKFPNFDPVSYDYCDPGTYNLQCSALKEGAVYCRVVAVNGSLTLNTERYTYGVVNTGSGRTVRDGGTGPDLRERSVLPSV</sequence>
<organism evidence="2">
    <name type="scientific">Medioppia subpectinata</name>
    <dbReference type="NCBI Taxonomy" id="1979941"/>
    <lineage>
        <taxon>Eukaryota</taxon>
        <taxon>Metazoa</taxon>
        <taxon>Ecdysozoa</taxon>
        <taxon>Arthropoda</taxon>
        <taxon>Chelicerata</taxon>
        <taxon>Arachnida</taxon>
        <taxon>Acari</taxon>
        <taxon>Acariformes</taxon>
        <taxon>Sarcoptiformes</taxon>
        <taxon>Oribatida</taxon>
        <taxon>Brachypylina</taxon>
        <taxon>Oppioidea</taxon>
        <taxon>Oppiidae</taxon>
        <taxon>Medioppia</taxon>
    </lineage>
</organism>
<feature type="region of interest" description="Disordered" evidence="1">
    <location>
        <begin position="69"/>
        <end position="89"/>
    </location>
</feature>
<evidence type="ECO:0000256" key="1">
    <source>
        <dbReference type="SAM" id="MobiDB-lite"/>
    </source>
</evidence>
<dbReference type="EMBL" id="OC856072">
    <property type="protein sequence ID" value="CAD7623158.1"/>
    <property type="molecule type" value="Genomic_DNA"/>
</dbReference>
<dbReference type="AlphaFoldDB" id="A0A7R9KHE5"/>
<dbReference type="EMBL" id="CAJPIZ010001497">
    <property type="protein sequence ID" value="CAG2103588.1"/>
    <property type="molecule type" value="Genomic_DNA"/>
</dbReference>